<organism evidence="1 2">
    <name type="scientific">Elysia crispata</name>
    <name type="common">lettuce slug</name>
    <dbReference type="NCBI Taxonomy" id="231223"/>
    <lineage>
        <taxon>Eukaryota</taxon>
        <taxon>Metazoa</taxon>
        <taxon>Spiralia</taxon>
        <taxon>Lophotrochozoa</taxon>
        <taxon>Mollusca</taxon>
        <taxon>Gastropoda</taxon>
        <taxon>Heterobranchia</taxon>
        <taxon>Euthyneura</taxon>
        <taxon>Panpulmonata</taxon>
        <taxon>Sacoglossa</taxon>
        <taxon>Placobranchoidea</taxon>
        <taxon>Plakobranchidae</taxon>
        <taxon>Elysia</taxon>
    </lineage>
</organism>
<keyword evidence="2" id="KW-1185">Reference proteome</keyword>
<dbReference type="EMBL" id="JAWDGP010004155">
    <property type="protein sequence ID" value="KAK3767351.1"/>
    <property type="molecule type" value="Genomic_DNA"/>
</dbReference>
<dbReference type="AlphaFoldDB" id="A0AAE0ZEL8"/>
<protein>
    <submittedName>
        <fullName evidence="1">Uncharacterized protein</fullName>
    </submittedName>
</protein>
<proteinExistence type="predicted"/>
<comment type="caution">
    <text evidence="1">The sequence shown here is derived from an EMBL/GenBank/DDBJ whole genome shotgun (WGS) entry which is preliminary data.</text>
</comment>
<sequence length="108" mass="11956">MAREVGRTKLHRGQKFIEAPVRGRQLDKCVGRELHAETIIGTSIAGEFSALIRLPKRSALLRRGTARRLGRLHVTGRARVARTLSRLSYVPCTRPSVLTVSSKNSALI</sequence>
<evidence type="ECO:0000313" key="2">
    <source>
        <dbReference type="Proteomes" id="UP001283361"/>
    </source>
</evidence>
<reference evidence="1" key="1">
    <citation type="journal article" date="2023" name="G3 (Bethesda)">
        <title>A reference genome for the long-term kleptoplast-retaining sea slug Elysia crispata morphotype clarki.</title>
        <authorList>
            <person name="Eastman K.E."/>
            <person name="Pendleton A.L."/>
            <person name="Shaikh M.A."/>
            <person name="Suttiyut T."/>
            <person name="Ogas R."/>
            <person name="Tomko P."/>
            <person name="Gavelis G."/>
            <person name="Widhalm J.R."/>
            <person name="Wisecaver J.H."/>
        </authorList>
    </citation>
    <scope>NUCLEOTIDE SEQUENCE</scope>
    <source>
        <strain evidence="1">ECLA1</strain>
    </source>
</reference>
<dbReference type="Proteomes" id="UP001283361">
    <property type="component" value="Unassembled WGS sequence"/>
</dbReference>
<gene>
    <name evidence="1" type="ORF">RRG08_039167</name>
</gene>
<name>A0AAE0ZEL8_9GAST</name>
<evidence type="ECO:0000313" key="1">
    <source>
        <dbReference type="EMBL" id="KAK3767351.1"/>
    </source>
</evidence>
<accession>A0AAE0ZEL8</accession>